<name>A0A0E9V9L4_ANGAN</name>
<reference evidence="1" key="2">
    <citation type="journal article" date="2015" name="Fish Shellfish Immunol.">
        <title>Early steps in the European eel (Anguilla anguilla)-Vibrio vulnificus interaction in the gills: Role of the RtxA13 toxin.</title>
        <authorList>
            <person name="Callol A."/>
            <person name="Pajuelo D."/>
            <person name="Ebbesson L."/>
            <person name="Teles M."/>
            <person name="MacKenzie S."/>
            <person name="Amaro C."/>
        </authorList>
    </citation>
    <scope>NUCLEOTIDE SEQUENCE</scope>
</reference>
<reference evidence="1" key="1">
    <citation type="submission" date="2014-11" db="EMBL/GenBank/DDBJ databases">
        <authorList>
            <person name="Amaro Gonzalez C."/>
        </authorList>
    </citation>
    <scope>NUCLEOTIDE SEQUENCE</scope>
</reference>
<sequence length="16" mass="1881">MTCAWWKNHQGPGMPH</sequence>
<evidence type="ECO:0000313" key="1">
    <source>
        <dbReference type="EMBL" id="JAH74779.1"/>
    </source>
</evidence>
<organism evidence="1">
    <name type="scientific">Anguilla anguilla</name>
    <name type="common">European freshwater eel</name>
    <name type="synonym">Muraena anguilla</name>
    <dbReference type="NCBI Taxonomy" id="7936"/>
    <lineage>
        <taxon>Eukaryota</taxon>
        <taxon>Metazoa</taxon>
        <taxon>Chordata</taxon>
        <taxon>Craniata</taxon>
        <taxon>Vertebrata</taxon>
        <taxon>Euteleostomi</taxon>
        <taxon>Actinopterygii</taxon>
        <taxon>Neopterygii</taxon>
        <taxon>Teleostei</taxon>
        <taxon>Anguilliformes</taxon>
        <taxon>Anguillidae</taxon>
        <taxon>Anguilla</taxon>
    </lineage>
</organism>
<dbReference type="EMBL" id="GBXM01033798">
    <property type="protein sequence ID" value="JAH74779.1"/>
    <property type="molecule type" value="Transcribed_RNA"/>
</dbReference>
<dbReference type="AlphaFoldDB" id="A0A0E9V9L4"/>
<accession>A0A0E9V9L4</accession>
<protein>
    <submittedName>
        <fullName evidence="1">Uncharacterized protein</fullName>
    </submittedName>
</protein>
<proteinExistence type="predicted"/>